<dbReference type="AlphaFoldDB" id="A0AAU9QYC4"/>
<name>A0AAU9QYC4_9VIBR</name>
<organism evidence="1 2">
    <name type="scientific">Vibrio jasicida</name>
    <dbReference type="NCBI Taxonomy" id="766224"/>
    <lineage>
        <taxon>Bacteria</taxon>
        <taxon>Pseudomonadati</taxon>
        <taxon>Pseudomonadota</taxon>
        <taxon>Gammaproteobacteria</taxon>
        <taxon>Vibrionales</taxon>
        <taxon>Vibrionaceae</taxon>
        <taxon>Vibrio</taxon>
    </lineage>
</organism>
<proteinExistence type="predicted"/>
<protein>
    <submittedName>
        <fullName evidence="1">Uncharacterized protein</fullName>
    </submittedName>
</protein>
<accession>A0AAU9QYC4</accession>
<reference evidence="1" key="1">
    <citation type="submission" date="2022-01" db="EMBL/GenBank/DDBJ databases">
        <authorList>
            <person name="Lagorce A."/>
        </authorList>
    </citation>
    <scope>NUCLEOTIDE SEQUENCE</scope>
    <source>
        <strain evidence="1">Th15_F1_A12</strain>
    </source>
</reference>
<dbReference type="EMBL" id="CAKMUD010000158">
    <property type="protein sequence ID" value="CAH1604106.1"/>
    <property type="molecule type" value="Genomic_DNA"/>
</dbReference>
<evidence type="ECO:0000313" key="2">
    <source>
        <dbReference type="Proteomes" id="UP001295462"/>
    </source>
</evidence>
<comment type="caution">
    <text evidence="1">The sequence shown here is derived from an EMBL/GenBank/DDBJ whole genome shotgun (WGS) entry which is preliminary data.</text>
</comment>
<dbReference type="RefSeq" id="WP_409588203.1">
    <property type="nucleotide sequence ID" value="NZ_CAKMTZ010000005.1"/>
</dbReference>
<dbReference type="Proteomes" id="UP001295462">
    <property type="component" value="Unassembled WGS sequence"/>
</dbReference>
<gene>
    <name evidence="1" type="ORF">THF1A12_980002</name>
</gene>
<sequence length="114" mass="13147">MLNPIFSPDITPSHKNALRIFSDSITEHITPNTITLYAYRVCARCLHVLKLDDQLEITITDGKTEIPDEKNSLDYLRVNHIQIGVFDSMDVTYLLHHLLEALRKRNADLIYVVQ</sequence>
<evidence type="ECO:0000313" key="1">
    <source>
        <dbReference type="EMBL" id="CAH1604106.1"/>
    </source>
</evidence>